<evidence type="ECO:0000256" key="1">
    <source>
        <dbReference type="SAM" id="MobiDB-lite"/>
    </source>
</evidence>
<accession>A0ABT5WXR0</accession>
<sequence>MVWSEIAVLPIKVPMQEPSPRTSRLVIAAALTAAAAIGTAGFLLGRSTSPGPGPSVEVAPQPAATAQSTPAPQPRTLSRADIIALGDRAADVLSSGRTVSPEVAGLAGRHFDLAIPFGCSGPSPDGVDLPLGWRYDTGTKALRIHVSLTEWQAQEWNLADPSVASRKMEGLWISWPWSSSEVCPEHGGQAGATDAQPITLPGQTLAVGRFVPVSSDGKERAQRAFDIVKQVAPQQLNAERGFVLRLTGRIDKLPGGQPVRCIQPAGIEQKPICLVAVSLEEVRVQNPVSGDTVAIWSIGQAAREE</sequence>
<evidence type="ECO:0000313" key="2">
    <source>
        <dbReference type="EMBL" id="MDE8654682.1"/>
    </source>
</evidence>
<dbReference type="Proteomes" id="UP001216253">
    <property type="component" value="Unassembled WGS sequence"/>
</dbReference>
<dbReference type="RefSeq" id="WP_275230800.1">
    <property type="nucleotide sequence ID" value="NZ_JARESE010000098.1"/>
</dbReference>
<dbReference type="EMBL" id="JARESE010000098">
    <property type="protein sequence ID" value="MDE8654682.1"/>
    <property type="molecule type" value="Genomic_DNA"/>
</dbReference>
<name>A0ABT5WXR0_9SPHN</name>
<feature type="compositionally biased region" description="Low complexity" evidence="1">
    <location>
        <begin position="59"/>
        <end position="75"/>
    </location>
</feature>
<proteinExistence type="predicted"/>
<reference evidence="2 3" key="1">
    <citation type="submission" date="2023-03" db="EMBL/GenBank/DDBJ databases">
        <title>NovoSphingobium album sp. nov. isolated from polycyclic aromatic hydrocarbons- and heavy-metal polluted soil.</title>
        <authorList>
            <person name="Liu Z."/>
            <person name="Wang K."/>
        </authorList>
    </citation>
    <scope>NUCLEOTIDE SEQUENCE [LARGE SCALE GENOMIC DNA]</scope>
    <source>
        <strain evidence="2 3">H3SJ31-1</strain>
    </source>
</reference>
<comment type="caution">
    <text evidence="2">The sequence shown here is derived from an EMBL/GenBank/DDBJ whole genome shotgun (WGS) entry which is preliminary data.</text>
</comment>
<evidence type="ECO:0000313" key="3">
    <source>
        <dbReference type="Proteomes" id="UP001216253"/>
    </source>
</evidence>
<keyword evidence="3" id="KW-1185">Reference proteome</keyword>
<organism evidence="2 3">
    <name type="scientific">Novosphingobium album</name>
    <name type="common">ex Liu et al. 2023</name>
    <dbReference type="NCBI Taxonomy" id="3031130"/>
    <lineage>
        <taxon>Bacteria</taxon>
        <taxon>Pseudomonadati</taxon>
        <taxon>Pseudomonadota</taxon>
        <taxon>Alphaproteobacteria</taxon>
        <taxon>Sphingomonadales</taxon>
        <taxon>Sphingomonadaceae</taxon>
        <taxon>Novosphingobium</taxon>
    </lineage>
</organism>
<gene>
    <name evidence="2" type="ORF">PYV00_23600</name>
</gene>
<feature type="region of interest" description="Disordered" evidence="1">
    <location>
        <begin position="46"/>
        <end position="75"/>
    </location>
</feature>
<protein>
    <submittedName>
        <fullName evidence="2">Uncharacterized protein</fullName>
    </submittedName>
</protein>